<proteinExistence type="predicted"/>
<sequence length="120" mass="13926">MNWCRPLFYSKLQRNLGVESREAVRISASTTQLYHRSERHQRRRPALDSDLTNTNFITEFSETVHEIYNVIFNSPHTFDQNLGTHFAQGVPPPNTAQVLLTIAPIPIARNGRVKLRNRKR</sequence>
<evidence type="ECO:0000313" key="2">
    <source>
        <dbReference type="Proteomes" id="UP000887013"/>
    </source>
</evidence>
<dbReference type="Proteomes" id="UP000887013">
    <property type="component" value="Unassembled WGS sequence"/>
</dbReference>
<comment type="caution">
    <text evidence="1">The sequence shown here is derived from an EMBL/GenBank/DDBJ whole genome shotgun (WGS) entry which is preliminary data.</text>
</comment>
<accession>A0A8X6IL87</accession>
<dbReference type="EMBL" id="BMAW01045540">
    <property type="protein sequence ID" value="GFS50552.1"/>
    <property type="molecule type" value="Genomic_DNA"/>
</dbReference>
<protein>
    <submittedName>
        <fullName evidence="1">Uncharacterized protein</fullName>
    </submittedName>
</protein>
<evidence type="ECO:0000313" key="1">
    <source>
        <dbReference type="EMBL" id="GFS50552.1"/>
    </source>
</evidence>
<gene>
    <name evidence="1" type="ORF">NPIL_338521</name>
</gene>
<keyword evidence="2" id="KW-1185">Reference proteome</keyword>
<name>A0A8X6IL87_NEPPI</name>
<organism evidence="1 2">
    <name type="scientific">Nephila pilipes</name>
    <name type="common">Giant wood spider</name>
    <name type="synonym">Nephila maculata</name>
    <dbReference type="NCBI Taxonomy" id="299642"/>
    <lineage>
        <taxon>Eukaryota</taxon>
        <taxon>Metazoa</taxon>
        <taxon>Ecdysozoa</taxon>
        <taxon>Arthropoda</taxon>
        <taxon>Chelicerata</taxon>
        <taxon>Arachnida</taxon>
        <taxon>Araneae</taxon>
        <taxon>Araneomorphae</taxon>
        <taxon>Entelegynae</taxon>
        <taxon>Araneoidea</taxon>
        <taxon>Nephilidae</taxon>
        <taxon>Nephila</taxon>
    </lineage>
</organism>
<dbReference type="AlphaFoldDB" id="A0A8X6IL87"/>
<reference evidence="1" key="1">
    <citation type="submission" date="2020-08" db="EMBL/GenBank/DDBJ databases">
        <title>Multicomponent nature underlies the extraordinary mechanical properties of spider dragline silk.</title>
        <authorList>
            <person name="Kono N."/>
            <person name="Nakamura H."/>
            <person name="Mori M."/>
            <person name="Yoshida Y."/>
            <person name="Ohtoshi R."/>
            <person name="Malay A.D."/>
            <person name="Moran D.A.P."/>
            <person name="Tomita M."/>
            <person name="Numata K."/>
            <person name="Arakawa K."/>
        </authorList>
    </citation>
    <scope>NUCLEOTIDE SEQUENCE</scope>
</reference>